<accession>A0AAV3QXX6</accession>
<evidence type="ECO:0000313" key="4">
    <source>
        <dbReference type="Proteomes" id="UP001454036"/>
    </source>
</evidence>
<gene>
    <name evidence="3" type="ORF">LIER_22939</name>
</gene>
<dbReference type="AlphaFoldDB" id="A0AAV3QXX6"/>
<keyword evidence="4" id="KW-1185">Reference proteome</keyword>
<evidence type="ECO:0000259" key="2">
    <source>
        <dbReference type="Pfam" id="PF16669"/>
    </source>
</evidence>
<dbReference type="Gene3D" id="1.25.40.10">
    <property type="entry name" value="Tetratricopeptide repeat domain"/>
    <property type="match status" value="1"/>
</dbReference>
<dbReference type="InterPro" id="IPR019734">
    <property type="entry name" value="TPR_rpt"/>
</dbReference>
<sequence>MSWETVPVEEEGIFFEAYRTTDELYNVRDTFFPLNPLDKFTKMRQLSSSALTLLDSIPTENRKLPMQRATYEYLRGKILDASPEYKKEAEEHLTKAVKLNPSLADAWLSLGNCIWKKGELVTAMNCLKLALKKGPHKKILCLLSMLERKVSQDVESIEYVEESIKHAREAVSLDVKDGYSWYNLGNAFLTSFFMTLRLDLSPLLQAMKAYQNAERDERMQSNPDLYFNSATTHKYLENYERALSGFEAAALKDPGLGAAAEVERIVKLVDGVDRLLHVYANSKRLASIAASINTVQVNPSYRNFSIDTLQEGDNRAVAIIGKVLNRVLHESATPEYYILCDPNQICYVLTVYGTVIDMGDDSKHILQDDQVMVLDPHYRQVDFSWKGKSYKFRSVRVDQVKQLLVNGMSLKLTRNAATPLRALHKP</sequence>
<dbReference type="PANTHER" id="PTHR26312">
    <property type="entry name" value="TETRATRICOPEPTIDE REPEAT PROTEIN 5"/>
    <property type="match status" value="1"/>
</dbReference>
<dbReference type="EMBL" id="BAABME010006367">
    <property type="protein sequence ID" value="GAA0168161.1"/>
    <property type="molecule type" value="Genomic_DNA"/>
</dbReference>
<keyword evidence="1" id="KW-0802">TPR repeat</keyword>
<dbReference type="PANTHER" id="PTHR26312:SF194">
    <property type="entry name" value="OS01G0506200 PROTEIN"/>
    <property type="match status" value="1"/>
</dbReference>
<protein>
    <recommendedName>
        <fullName evidence="2">Tetratricopeptide repeat protein 5 OB fold domain-containing protein</fullName>
    </recommendedName>
</protein>
<dbReference type="InterPro" id="IPR011990">
    <property type="entry name" value="TPR-like_helical_dom_sf"/>
</dbReference>
<name>A0AAV3QXX6_LITER</name>
<comment type="caution">
    <text evidence="3">The sequence shown here is derived from an EMBL/GenBank/DDBJ whole genome shotgun (WGS) entry which is preliminary data.</text>
</comment>
<proteinExistence type="predicted"/>
<dbReference type="SUPFAM" id="SSF48452">
    <property type="entry name" value="TPR-like"/>
    <property type="match status" value="1"/>
</dbReference>
<feature type="repeat" description="TPR" evidence="1">
    <location>
        <begin position="104"/>
        <end position="137"/>
    </location>
</feature>
<dbReference type="Proteomes" id="UP001454036">
    <property type="component" value="Unassembled WGS sequence"/>
</dbReference>
<evidence type="ECO:0000313" key="3">
    <source>
        <dbReference type="EMBL" id="GAA0168161.1"/>
    </source>
</evidence>
<dbReference type="Pfam" id="PF16669">
    <property type="entry name" value="TTC5_OB"/>
    <property type="match status" value="1"/>
</dbReference>
<dbReference type="InterPro" id="IPR032076">
    <property type="entry name" value="TTC5_OB"/>
</dbReference>
<organism evidence="3 4">
    <name type="scientific">Lithospermum erythrorhizon</name>
    <name type="common">Purple gromwell</name>
    <name type="synonym">Lithospermum officinale var. erythrorhizon</name>
    <dbReference type="NCBI Taxonomy" id="34254"/>
    <lineage>
        <taxon>Eukaryota</taxon>
        <taxon>Viridiplantae</taxon>
        <taxon>Streptophyta</taxon>
        <taxon>Embryophyta</taxon>
        <taxon>Tracheophyta</taxon>
        <taxon>Spermatophyta</taxon>
        <taxon>Magnoliopsida</taxon>
        <taxon>eudicotyledons</taxon>
        <taxon>Gunneridae</taxon>
        <taxon>Pentapetalae</taxon>
        <taxon>asterids</taxon>
        <taxon>lamiids</taxon>
        <taxon>Boraginales</taxon>
        <taxon>Boraginaceae</taxon>
        <taxon>Boraginoideae</taxon>
        <taxon>Lithospermeae</taxon>
        <taxon>Lithospermum</taxon>
    </lineage>
</organism>
<dbReference type="InterPro" id="IPR038645">
    <property type="entry name" value="TTC5_OB_sf"/>
</dbReference>
<reference evidence="3 4" key="1">
    <citation type="submission" date="2024-01" db="EMBL/GenBank/DDBJ databases">
        <title>The complete chloroplast genome sequence of Lithospermum erythrorhizon: insights into the phylogenetic relationship among Boraginaceae species and the maternal lineages of purple gromwells.</title>
        <authorList>
            <person name="Okada T."/>
            <person name="Watanabe K."/>
        </authorList>
    </citation>
    <scope>NUCLEOTIDE SEQUENCE [LARGE SCALE GENOMIC DNA]</scope>
</reference>
<dbReference type="Gene3D" id="2.40.50.550">
    <property type="match status" value="1"/>
</dbReference>
<dbReference type="PROSITE" id="PS50005">
    <property type="entry name" value="TPR"/>
    <property type="match status" value="1"/>
</dbReference>
<dbReference type="SMART" id="SM00028">
    <property type="entry name" value="TPR"/>
    <property type="match status" value="3"/>
</dbReference>
<evidence type="ECO:0000256" key="1">
    <source>
        <dbReference type="PROSITE-ProRule" id="PRU00339"/>
    </source>
</evidence>
<feature type="domain" description="Tetratricopeptide repeat protein 5 OB fold" evidence="2">
    <location>
        <begin position="301"/>
        <end position="412"/>
    </location>
</feature>